<feature type="domain" description="Glycosyl transferase family 1" evidence="1">
    <location>
        <begin position="187"/>
        <end position="277"/>
    </location>
</feature>
<dbReference type="PANTHER" id="PTHR12526:SF637">
    <property type="entry name" value="GLYCOSYLTRANSFERASE EPSF-RELATED"/>
    <property type="match status" value="1"/>
</dbReference>
<dbReference type="InterPro" id="IPR001296">
    <property type="entry name" value="Glyco_trans_1"/>
</dbReference>
<dbReference type="PANTHER" id="PTHR12526">
    <property type="entry name" value="GLYCOSYLTRANSFERASE"/>
    <property type="match status" value="1"/>
</dbReference>
<accession>A0ABS6JLY2</accession>
<sequence length="301" mass="34779">MKIAVIPGGPLWAFGNRAKDLKNLSFDHIQIDVIYLQDVTYENTKEYDLLYPMSLTIVNKLNKSGIPLNRMATGITSERVFTSKMVDGKIKQGFINKLHSLRGVNAWSDKIIKNFKPQYEISKTRIGIDEKKFKPATKPRKRDKFTVGWVGRIDKGNYRKLKGYDLVLKAIKGLDVTLEIRTYKENFVPRDQMVEFYQGLDCFICSSQSEGLPNPVLEAASCGVPIISTNVGFVPEIIQHKNNGLIIDRNVKSIRKAINYLMKNENHRRRMGRNIRKTVVKNWTWEDCKKDWENFFLSLKE</sequence>
<dbReference type="Proteomes" id="UP000784880">
    <property type="component" value="Unassembled WGS sequence"/>
</dbReference>
<evidence type="ECO:0000313" key="3">
    <source>
        <dbReference type="Proteomes" id="UP000784880"/>
    </source>
</evidence>
<dbReference type="EMBL" id="JAHQCS010000131">
    <property type="protein sequence ID" value="MBU9713318.1"/>
    <property type="molecule type" value="Genomic_DNA"/>
</dbReference>
<reference evidence="2 3" key="1">
    <citation type="submission" date="2021-06" db="EMBL/GenBank/DDBJ databases">
        <title>Bacillus sp. RD4P76, an endophyte from a halophyte.</title>
        <authorList>
            <person name="Sun J.-Q."/>
        </authorList>
    </citation>
    <scope>NUCLEOTIDE SEQUENCE [LARGE SCALE GENOMIC DNA]</scope>
    <source>
        <strain evidence="2 3">CGMCC 1.15917</strain>
    </source>
</reference>
<dbReference type="CDD" id="cd03801">
    <property type="entry name" value="GT4_PimA-like"/>
    <property type="match status" value="1"/>
</dbReference>
<evidence type="ECO:0000313" key="2">
    <source>
        <dbReference type="EMBL" id="MBU9713318.1"/>
    </source>
</evidence>
<proteinExistence type="predicted"/>
<evidence type="ECO:0000259" key="1">
    <source>
        <dbReference type="Pfam" id="PF00534"/>
    </source>
</evidence>
<organism evidence="2 3">
    <name type="scientific">Evansella tamaricis</name>
    <dbReference type="NCBI Taxonomy" id="2069301"/>
    <lineage>
        <taxon>Bacteria</taxon>
        <taxon>Bacillati</taxon>
        <taxon>Bacillota</taxon>
        <taxon>Bacilli</taxon>
        <taxon>Bacillales</taxon>
        <taxon>Bacillaceae</taxon>
        <taxon>Evansella</taxon>
    </lineage>
</organism>
<keyword evidence="3" id="KW-1185">Reference proteome</keyword>
<gene>
    <name evidence="2" type="ORF">KS419_16420</name>
</gene>
<name>A0ABS6JLY2_9BACI</name>
<comment type="caution">
    <text evidence="2">The sequence shown here is derived from an EMBL/GenBank/DDBJ whole genome shotgun (WGS) entry which is preliminary data.</text>
</comment>
<dbReference type="Pfam" id="PF00534">
    <property type="entry name" value="Glycos_transf_1"/>
    <property type="match status" value="1"/>
</dbReference>
<dbReference type="RefSeq" id="WP_217067475.1">
    <property type="nucleotide sequence ID" value="NZ_JAHQCS010000131.1"/>
</dbReference>
<protein>
    <submittedName>
        <fullName evidence="2">Glycosyltransferase family 4 protein</fullName>
    </submittedName>
</protein>